<dbReference type="OrthoDB" id="3228135at2"/>
<comment type="caution">
    <text evidence="2">The sequence shown here is derived from an EMBL/GenBank/DDBJ whole genome shotgun (WGS) entry which is preliminary data.</text>
</comment>
<dbReference type="Proteomes" id="UP000326336">
    <property type="component" value="Unassembled WGS sequence"/>
</dbReference>
<sequence>MTVLKTHIGRGTDVLTDGAPAYEKPLAELGANLTQTDADDHAINRVNTLHARLEDFMFGFHGVSTKYLQAYLDWFQWINAFTDGFGETSDDRLLARRLGNGLYRIRRRDYQHMTPPYLDYWRKAA</sequence>
<dbReference type="EMBL" id="RQSP01000001">
    <property type="protein sequence ID" value="KAB5608789.1"/>
    <property type="molecule type" value="Genomic_DNA"/>
</dbReference>
<dbReference type="InterPro" id="IPR024445">
    <property type="entry name" value="Tnp_ISXO2-like"/>
</dbReference>
<proteinExistence type="predicted"/>
<protein>
    <recommendedName>
        <fullName evidence="1">ISXO2-like transposase domain-containing protein</fullName>
    </recommendedName>
</protein>
<dbReference type="AlphaFoldDB" id="A0A5N5RPC4"/>
<name>A0A5N5RPC4_9BIFI</name>
<dbReference type="Pfam" id="PF12762">
    <property type="entry name" value="DDE_Tnp_IS1595"/>
    <property type="match status" value="1"/>
</dbReference>
<evidence type="ECO:0000313" key="2">
    <source>
        <dbReference type="EMBL" id="KAB5608789.1"/>
    </source>
</evidence>
<feature type="domain" description="ISXO2-like transposase" evidence="1">
    <location>
        <begin position="4"/>
        <end position="77"/>
    </location>
</feature>
<evidence type="ECO:0000313" key="3">
    <source>
        <dbReference type="Proteomes" id="UP000326336"/>
    </source>
</evidence>
<reference evidence="2 3" key="1">
    <citation type="journal article" date="2019" name="Int. J. Syst. Evol. Microbiol.">
        <title>Bifidobacterium jacchi sp. nov., isolated from the faeces of a baby common marmoset (Callithrix jacchus).</title>
        <authorList>
            <person name="Modesto M."/>
            <person name="Watanabe K."/>
            <person name="Arita M."/>
            <person name="Satti M."/>
            <person name="Oki K."/>
            <person name="Sciavilla P."/>
            <person name="Patavino C."/>
            <person name="Camma C."/>
            <person name="Michelini S."/>
            <person name="Sgorbati B."/>
            <person name="Mattarelli P."/>
        </authorList>
    </citation>
    <scope>NUCLEOTIDE SEQUENCE [LARGE SCALE GENOMIC DNA]</scope>
    <source>
        <strain evidence="2 3">MRM 9.3</strain>
    </source>
</reference>
<accession>A0A5N5RPC4</accession>
<organism evidence="2 3">
    <name type="scientific">Bifidobacterium jacchi</name>
    <dbReference type="NCBI Taxonomy" id="2490545"/>
    <lineage>
        <taxon>Bacteria</taxon>
        <taxon>Bacillati</taxon>
        <taxon>Actinomycetota</taxon>
        <taxon>Actinomycetes</taxon>
        <taxon>Bifidobacteriales</taxon>
        <taxon>Bifidobacteriaceae</taxon>
        <taxon>Bifidobacterium</taxon>
    </lineage>
</organism>
<evidence type="ECO:0000259" key="1">
    <source>
        <dbReference type="Pfam" id="PF12762"/>
    </source>
</evidence>
<keyword evidence="3" id="KW-1185">Reference proteome</keyword>
<gene>
    <name evidence="2" type="ORF">EHS19_00415</name>
</gene>